<dbReference type="Proteomes" id="UP000183203">
    <property type="component" value="Unassembled WGS sequence"/>
</dbReference>
<keyword evidence="1" id="KW-0472">Membrane</keyword>
<evidence type="ECO:0000313" key="3">
    <source>
        <dbReference type="Proteomes" id="UP000183203"/>
    </source>
</evidence>
<feature type="transmembrane region" description="Helical" evidence="1">
    <location>
        <begin position="63"/>
        <end position="86"/>
    </location>
</feature>
<sequence length="112" mass="12282">MTGGILGSVVFLLLGTLAYSGRWKGWISVRRGYGSTMGFAWLWLGFAFAAATVGLLAQPYSRLAFLVLCVVAAVLLVVSVVAMFWLPRFLLPAWFRVLRGDRPSAGRSRDAR</sequence>
<protein>
    <submittedName>
        <fullName evidence="2">Uncharacterized protein</fullName>
    </submittedName>
</protein>
<evidence type="ECO:0000313" key="2">
    <source>
        <dbReference type="EMBL" id="SDB96081.1"/>
    </source>
</evidence>
<dbReference type="RefSeq" id="WP_058231583.1">
    <property type="nucleotide sequence ID" value="NZ_FMYG01000002.1"/>
</dbReference>
<gene>
    <name evidence="2" type="ORF">SAMN05216418_1378</name>
</gene>
<dbReference type="AlphaFoldDB" id="A0A1G6HPE7"/>
<keyword evidence="1" id="KW-1133">Transmembrane helix</keyword>
<accession>A0A1G6HPE7</accession>
<feature type="transmembrane region" description="Helical" evidence="1">
    <location>
        <begin position="36"/>
        <end position="56"/>
    </location>
</feature>
<organism evidence="2 3">
    <name type="scientific">Microbacterium enclense</name>
    <dbReference type="NCBI Taxonomy" id="993073"/>
    <lineage>
        <taxon>Bacteria</taxon>
        <taxon>Bacillati</taxon>
        <taxon>Actinomycetota</taxon>
        <taxon>Actinomycetes</taxon>
        <taxon>Micrococcales</taxon>
        <taxon>Microbacteriaceae</taxon>
        <taxon>Microbacterium</taxon>
    </lineage>
</organism>
<keyword evidence="1" id="KW-0812">Transmembrane</keyword>
<dbReference type="OrthoDB" id="5072977at2"/>
<proteinExistence type="predicted"/>
<dbReference type="EMBL" id="FMYG01000002">
    <property type="protein sequence ID" value="SDB96081.1"/>
    <property type="molecule type" value="Genomic_DNA"/>
</dbReference>
<evidence type="ECO:0000256" key="1">
    <source>
        <dbReference type="SAM" id="Phobius"/>
    </source>
</evidence>
<name>A0A1G6HPE7_9MICO</name>
<reference evidence="2 3" key="1">
    <citation type="submission" date="2016-09" db="EMBL/GenBank/DDBJ databases">
        <authorList>
            <person name="Capua I."/>
            <person name="De Benedictis P."/>
            <person name="Joannis T."/>
            <person name="Lombin L.H."/>
            <person name="Cattoli G."/>
        </authorList>
    </citation>
    <scope>NUCLEOTIDE SEQUENCE [LARGE SCALE GENOMIC DNA]</scope>
    <source>
        <strain evidence="2 3">NIO-1002</strain>
    </source>
</reference>